<dbReference type="CDD" id="cd22700">
    <property type="entry name" value="FHA_FHAD1"/>
    <property type="match status" value="1"/>
</dbReference>
<feature type="region of interest" description="Disordered" evidence="2">
    <location>
        <begin position="569"/>
        <end position="595"/>
    </location>
</feature>
<name>A0A553PXD1_9TELE</name>
<evidence type="ECO:0000259" key="3">
    <source>
        <dbReference type="PROSITE" id="PS50006"/>
    </source>
</evidence>
<dbReference type="InterPro" id="IPR000253">
    <property type="entry name" value="FHA_dom"/>
</dbReference>
<keyword evidence="1" id="KW-0175">Coiled coil</keyword>
<evidence type="ECO:0000313" key="4">
    <source>
        <dbReference type="EMBL" id="TRY82338.1"/>
    </source>
</evidence>
<feature type="coiled-coil region" evidence="1">
    <location>
        <begin position="220"/>
        <end position="349"/>
    </location>
</feature>
<evidence type="ECO:0000256" key="1">
    <source>
        <dbReference type="SAM" id="Coils"/>
    </source>
</evidence>
<accession>A0A553PXD1</accession>
<feature type="region of interest" description="Disordered" evidence="2">
    <location>
        <begin position="123"/>
        <end position="159"/>
    </location>
</feature>
<feature type="compositionally biased region" description="Basic residues" evidence="2">
    <location>
        <begin position="1056"/>
        <end position="1070"/>
    </location>
</feature>
<feature type="domain" description="FHA" evidence="3">
    <location>
        <begin position="21"/>
        <end position="72"/>
    </location>
</feature>
<dbReference type="Pfam" id="PF00498">
    <property type="entry name" value="FHA"/>
    <property type="match status" value="1"/>
</dbReference>
<keyword evidence="5" id="KW-1185">Reference proteome</keyword>
<evidence type="ECO:0000256" key="2">
    <source>
        <dbReference type="SAM" id="MobiDB-lite"/>
    </source>
</evidence>
<feature type="compositionally biased region" description="Basic and acidic residues" evidence="2">
    <location>
        <begin position="1071"/>
        <end position="1080"/>
    </location>
</feature>
<dbReference type="SMART" id="SM00240">
    <property type="entry name" value="FHA"/>
    <property type="match status" value="1"/>
</dbReference>
<feature type="coiled-coil region" evidence="1">
    <location>
        <begin position="961"/>
        <end position="1026"/>
    </location>
</feature>
<gene>
    <name evidence="4" type="ORF">DNTS_000063</name>
</gene>
<dbReference type="PANTHER" id="PTHR18853:SF10">
    <property type="entry name" value="FHA DOMAIN-CONTAINING PROTEIN"/>
    <property type="match status" value="1"/>
</dbReference>
<dbReference type="PANTHER" id="PTHR18853">
    <property type="entry name" value="FORKHEAD-ASSOCIATED DOMAIN-CONTAINING PROTEIN 1-RELATED"/>
    <property type="match status" value="1"/>
</dbReference>
<dbReference type="OrthoDB" id="687730at2759"/>
<dbReference type="InterPro" id="IPR008984">
    <property type="entry name" value="SMAD_FHA_dom_sf"/>
</dbReference>
<dbReference type="AlphaFoldDB" id="A0A553PXD1"/>
<dbReference type="InterPro" id="IPR052642">
    <property type="entry name" value="CC-FHA_domain"/>
</dbReference>
<feature type="region of interest" description="Disordered" evidence="2">
    <location>
        <begin position="1041"/>
        <end position="1080"/>
    </location>
</feature>
<sequence length="1116" mass="128991">VQMRGYLKTANWIFKLQPQTTTVGKHKDSDLCLQNSGVDEYHAKIDWCEADRCFLVQDLNSAHGTYVNDCRIHNATVRLSPGDQLHFGYGGSTYELSIDFDKSFPQLDVQSSVPQAWVRVQTPAVSPHPPSKPRPIRSWKGNTGRGSYLRNKSQRNGSQSVNILSMEEAERGHGLGEGHVRVSVCFDDESLRKDDAITALTEEVSALKKKQGDPDVRRRLRCLERDIKEKKDQIQQLKEQMVELQRCSGEMLGQTVTERDQKISSLLQHMDKLRRANTSSTAEVDKLRQESKVKEEKLQSLMNKLKVEQKHQSELESLKKEQASLIMEMDRLKQLHEQTQHREQRVEEELALFKSRFDIFRGKIIKIACVSDKESDQKMLDSLSEQLEQMEMYKAKVLDFELKLHEAQTQRKTLDEAQILRAKLHECQSRVQEDCIAETIQLEISQLKDMDVNPELRWVPEHSLFLLKQLHKVVLSTSEMLESAGVDVSLKTGGVPGALLLLCQNHKRIKSELKKLKQQLDEATADLQSARQIESAVRREMEVCRAELQALLEETRIGEAKLKEQLHQSDLREEKMKSMKRETEEEQEKHRQELDEYREQVRQHAITIVAMETRINNAHQREEKWREMEEERDLLKEKLQEAFDRLEAHETTKQSQQEVAQTVTSLQASLASSQQEVVGQSEIISALTRDLAQTRSWLSDIKVEVTEEQKLELESHKAAVIDQRIQLSMLTEKLSMMSQLVEQKNEKIRKLEEKLRQTQEDLKSHTERSIREMKNSSLMLLQSSGNTKDVAVMTAPNGAINQASKRKGHGREKVMLQQQEGLRDIRDRIRALEQRWPSKRLGPQQEPEKQAQMRSQRLHRSTSRRGSLASSNSSVSPEAETDVVQERTARLDMTDALELSERTYLELVRVLGEALELSDQDLSGSASLQHLPPDERQDMVSMRQTDLELVRSCFDQQRSLSRQREQQLLEIQREIDSLREREELWSQTQAELDTVKAELQTQKRETEHLQQTLQDTISQLQRKQEESQGLGAEKMDKRRVGHHNCVPNDSYEKAPAVKKRTSQMRQKKRRSEVDDLKKEMEQKQQICSELLDSAPSIPCSLRPTDMETPRIMQQCV</sequence>
<feature type="region of interest" description="Disordered" evidence="2">
    <location>
        <begin position="834"/>
        <end position="887"/>
    </location>
</feature>
<proteinExistence type="predicted"/>
<feature type="coiled-coil region" evidence="1">
    <location>
        <begin position="734"/>
        <end position="768"/>
    </location>
</feature>
<evidence type="ECO:0000313" key="5">
    <source>
        <dbReference type="Proteomes" id="UP000316079"/>
    </source>
</evidence>
<dbReference type="SUPFAM" id="SSF49879">
    <property type="entry name" value="SMAD/FHA domain"/>
    <property type="match status" value="1"/>
</dbReference>
<dbReference type="PROSITE" id="PS50006">
    <property type="entry name" value="FHA_DOMAIN"/>
    <property type="match status" value="1"/>
</dbReference>
<feature type="non-terminal residue" evidence="4">
    <location>
        <position position="1"/>
    </location>
</feature>
<feature type="compositionally biased region" description="Low complexity" evidence="2">
    <location>
        <begin position="864"/>
        <end position="876"/>
    </location>
</feature>
<comment type="caution">
    <text evidence="4">The sequence shown here is derived from an EMBL/GenBank/DDBJ whole genome shotgun (WGS) entry which is preliminary data.</text>
</comment>
<reference evidence="4 5" key="1">
    <citation type="journal article" date="2019" name="Sci. Data">
        <title>Hybrid genome assembly and annotation of Danionella translucida.</title>
        <authorList>
            <person name="Kadobianskyi M."/>
            <person name="Schulze L."/>
            <person name="Schuelke M."/>
            <person name="Judkewitz B."/>
        </authorList>
    </citation>
    <scope>NUCLEOTIDE SEQUENCE [LARGE SCALE GENOMIC DNA]</scope>
    <source>
        <strain evidence="4 5">Bolton</strain>
    </source>
</reference>
<organism evidence="4 5">
    <name type="scientific">Danionella cerebrum</name>
    <dbReference type="NCBI Taxonomy" id="2873325"/>
    <lineage>
        <taxon>Eukaryota</taxon>
        <taxon>Metazoa</taxon>
        <taxon>Chordata</taxon>
        <taxon>Craniata</taxon>
        <taxon>Vertebrata</taxon>
        <taxon>Euteleostomi</taxon>
        <taxon>Actinopterygii</taxon>
        <taxon>Neopterygii</taxon>
        <taxon>Teleostei</taxon>
        <taxon>Ostariophysi</taxon>
        <taxon>Cypriniformes</taxon>
        <taxon>Danionidae</taxon>
        <taxon>Danioninae</taxon>
        <taxon>Danionella</taxon>
    </lineage>
</organism>
<dbReference type="Proteomes" id="UP000316079">
    <property type="component" value="Unassembled WGS sequence"/>
</dbReference>
<dbReference type="Gene3D" id="2.60.200.20">
    <property type="match status" value="1"/>
</dbReference>
<dbReference type="STRING" id="623744.A0A553PXD1"/>
<feature type="compositionally biased region" description="Polar residues" evidence="2">
    <location>
        <begin position="150"/>
        <end position="159"/>
    </location>
</feature>
<dbReference type="EMBL" id="SRMA01026565">
    <property type="protein sequence ID" value="TRY82338.1"/>
    <property type="molecule type" value="Genomic_DNA"/>
</dbReference>
<protein>
    <recommendedName>
        <fullName evidence="3">FHA domain-containing protein</fullName>
    </recommendedName>
</protein>